<dbReference type="InterPro" id="IPR001584">
    <property type="entry name" value="Integrase_cat-core"/>
</dbReference>
<proteinExistence type="predicted"/>
<comment type="caution">
    <text evidence="3">The sequence shown here is derived from an EMBL/GenBank/DDBJ whole genome shotgun (WGS) entry which is preliminary data.</text>
</comment>
<dbReference type="InterPro" id="IPR012337">
    <property type="entry name" value="RNaseH-like_sf"/>
</dbReference>
<dbReference type="EMBL" id="OCTY01000002">
    <property type="protein sequence ID" value="SOJ57620.1"/>
    <property type="molecule type" value="Genomic_DNA"/>
</dbReference>
<evidence type="ECO:0000313" key="4">
    <source>
        <dbReference type="Proteomes" id="UP000554965"/>
    </source>
</evidence>
<dbReference type="AlphaFoldDB" id="A0A7Z7IS75"/>
<feature type="domain" description="Integrase catalytic" evidence="2">
    <location>
        <begin position="22"/>
        <end position="65"/>
    </location>
</feature>
<keyword evidence="4" id="KW-1185">Reference proteome</keyword>
<evidence type="ECO:0000259" key="2">
    <source>
        <dbReference type="Pfam" id="PF13683"/>
    </source>
</evidence>
<dbReference type="Proteomes" id="UP000554965">
    <property type="component" value="Unassembled WGS sequence"/>
</dbReference>
<feature type="region of interest" description="Disordered" evidence="1">
    <location>
        <begin position="146"/>
        <end position="176"/>
    </location>
</feature>
<name>A0A7Z7IS75_9MYCO</name>
<organism evidence="3 4">
    <name type="scientific">Mycobacterium simulans</name>
    <dbReference type="NCBI Taxonomy" id="627089"/>
    <lineage>
        <taxon>Bacteria</taxon>
        <taxon>Bacillati</taxon>
        <taxon>Actinomycetota</taxon>
        <taxon>Actinomycetes</taxon>
        <taxon>Mycobacteriales</taxon>
        <taxon>Mycobacteriaceae</taxon>
        <taxon>Mycobacterium</taxon>
    </lineage>
</organism>
<protein>
    <recommendedName>
        <fullName evidence="2">Integrase catalytic domain-containing protein</fullName>
    </recommendedName>
</protein>
<dbReference type="SUPFAM" id="SSF53098">
    <property type="entry name" value="Ribonuclease H-like"/>
    <property type="match status" value="1"/>
</dbReference>
<sequence>MGGRAEKDQHPLAPRRAADPTRTFKDFYADHGPATTIDELQALCDRFRWHYNHQRPHQSLDQQLPAEVYQALPKVAPGDPRPRRRKTGPRVLIVSPQGSVHYRKRKIGIGMHWKGQQVTVIETTPEHVVVLDRATGAVLRELILGPVGTDHSNGRKRGRPRKDAQPPTTPLLSAMS</sequence>
<evidence type="ECO:0000313" key="3">
    <source>
        <dbReference type="EMBL" id="SOJ57620.1"/>
    </source>
</evidence>
<dbReference type="RefSeq" id="WP_186244991.1">
    <property type="nucleotide sequence ID" value="NZ_OCTY01000002.1"/>
</dbReference>
<reference evidence="3 4" key="1">
    <citation type="submission" date="2017-10" db="EMBL/GenBank/DDBJ databases">
        <authorList>
            <consortium name="Urmite Genomes"/>
        </authorList>
    </citation>
    <scope>NUCLEOTIDE SEQUENCE [LARGE SCALE GENOMIC DNA]</scope>
    <source>
        <strain evidence="3 4">FB-527</strain>
    </source>
</reference>
<dbReference type="Pfam" id="PF13683">
    <property type="entry name" value="rve_3"/>
    <property type="match status" value="1"/>
</dbReference>
<evidence type="ECO:0000256" key="1">
    <source>
        <dbReference type="SAM" id="MobiDB-lite"/>
    </source>
</evidence>
<accession>A0A7Z7IS75</accession>
<gene>
    <name evidence="3" type="ORF">MSIMFB_05097</name>
</gene>
<dbReference type="GO" id="GO:0015074">
    <property type="term" value="P:DNA integration"/>
    <property type="evidence" value="ECO:0007669"/>
    <property type="project" value="InterPro"/>
</dbReference>
<feature type="region of interest" description="Disordered" evidence="1">
    <location>
        <begin position="1"/>
        <end position="21"/>
    </location>
</feature>